<evidence type="ECO:0000256" key="3">
    <source>
        <dbReference type="SAM" id="SignalP"/>
    </source>
</evidence>
<evidence type="ECO:0000313" key="4">
    <source>
        <dbReference type="EMBL" id="CAH1957322.1"/>
    </source>
</evidence>
<keyword evidence="1 2" id="KW-0193">Cuticle</keyword>
<accession>A0A9P0NUW8</accession>
<dbReference type="PRINTS" id="PR00947">
    <property type="entry name" value="CUTICLE"/>
</dbReference>
<keyword evidence="3" id="KW-0732">Signal</keyword>
<keyword evidence="5" id="KW-1185">Reference proteome</keyword>
<dbReference type="AlphaFoldDB" id="A0A9P0NUW8"/>
<dbReference type="InterPro" id="IPR031311">
    <property type="entry name" value="CHIT_BIND_RR_consensus"/>
</dbReference>
<dbReference type="OrthoDB" id="6630685at2759"/>
<gene>
    <name evidence="4" type="ORF">ACAOBT_LOCUS2028</name>
</gene>
<dbReference type="Proteomes" id="UP001152888">
    <property type="component" value="Unassembled WGS sequence"/>
</dbReference>
<dbReference type="InterPro" id="IPR051217">
    <property type="entry name" value="Insect_Cuticle_Struc_Prot"/>
</dbReference>
<dbReference type="Pfam" id="PF00379">
    <property type="entry name" value="Chitin_bind_4"/>
    <property type="match status" value="1"/>
</dbReference>
<sequence>MQFLVFVASLALAYASHHHQDGYEYPAPVVSFTVAPPHAHSTISSYSTYQHHDDHVAAAAPVVDVHPHGVDSRYLPPSSYVHTDSAVHSDYGLSAPIVHGVDHVSSHHAEPSAPAHYDFGYSVMDPHTGDIKSQHETRRGDVVTGSYTLADSDGTQRTVHYTADAVHGFNAVVQKDPVTAHVVTAAPLVYTDNHHQDVSHEAHVVTAAPLVYSDGQAVSHHDAVSHYETVTQHGW</sequence>
<comment type="caution">
    <text evidence="4">The sequence shown here is derived from an EMBL/GenBank/DDBJ whole genome shotgun (WGS) entry which is preliminary data.</text>
</comment>
<evidence type="ECO:0000256" key="2">
    <source>
        <dbReference type="PROSITE-ProRule" id="PRU00497"/>
    </source>
</evidence>
<evidence type="ECO:0000256" key="1">
    <source>
        <dbReference type="ARBA" id="ARBA00022460"/>
    </source>
</evidence>
<dbReference type="EMBL" id="CAKOFQ010006669">
    <property type="protein sequence ID" value="CAH1957322.1"/>
    <property type="molecule type" value="Genomic_DNA"/>
</dbReference>
<dbReference type="PANTHER" id="PTHR12236">
    <property type="entry name" value="STRUCTURAL CONTITUENT OF CUTICLE"/>
    <property type="match status" value="1"/>
</dbReference>
<dbReference type="GO" id="GO:0042302">
    <property type="term" value="F:structural constituent of cuticle"/>
    <property type="evidence" value="ECO:0007669"/>
    <property type="project" value="UniProtKB-UniRule"/>
</dbReference>
<reference evidence="4" key="1">
    <citation type="submission" date="2022-03" db="EMBL/GenBank/DDBJ databases">
        <authorList>
            <person name="Sayadi A."/>
        </authorList>
    </citation>
    <scope>NUCLEOTIDE SEQUENCE</scope>
</reference>
<name>A0A9P0NUW8_ACAOB</name>
<dbReference type="PROSITE" id="PS51155">
    <property type="entry name" value="CHIT_BIND_RR_2"/>
    <property type="match status" value="1"/>
</dbReference>
<dbReference type="PANTHER" id="PTHR12236:SF75">
    <property type="entry name" value="CUTICULAR PROTEIN 62BB, ISOFORM A"/>
    <property type="match status" value="1"/>
</dbReference>
<dbReference type="GO" id="GO:0005615">
    <property type="term" value="C:extracellular space"/>
    <property type="evidence" value="ECO:0007669"/>
    <property type="project" value="TreeGrafter"/>
</dbReference>
<feature type="chain" id="PRO_5040200032" evidence="3">
    <location>
        <begin position="16"/>
        <end position="235"/>
    </location>
</feature>
<evidence type="ECO:0000313" key="5">
    <source>
        <dbReference type="Proteomes" id="UP001152888"/>
    </source>
</evidence>
<organism evidence="4 5">
    <name type="scientific">Acanthoscelides obtectus</name>
    <name type="common">Bean weevil</name>
    <name type="synonym">Bruchus obtectus</name>
    <dbReference type="NCBI Taxonomy" id="200917"/>
    <lineage>
        <taxon>Eukaryota</taxon>
        <taxon>Metazoa</taxon>
        <taxon>Ecdysozoa</taxon>
        <taxon>Arthropoda</taxon>
        <taxon>Hexapoda</taxon>
        <taxon>Insecta</taxon>
        <taxon>Pterygota</taxon>
        <taxon>Neoptera</taxon>
        <taxon>Endopterygota</taxon>
        <taxon>Coleoptera</taxon>
        <taxon>Polyphaga</taxon>
        <taxon>Cucujiformia</taxon>
        <taxon>Chrysomeloidea</taxon>
        <taxon>Chrysomelidae</taxon>
        <taxon>Bruchinae</taxon>
        <taxon>Bruchini</taxon>
        <taxon>Acanthoscelides</taxon>
    </lineage>
</organism>
<dbReference type="GO" id="GO:0031012">
    <property type="term" value="C:extracellular matrix"/>
    <property type="evidence" value="ECO:0007669"/>
    <property type="project" value="TreeGrafter"/>
</dbReference>
<protein>
    <submittedName>
        <fullName evidence="4">Uncharacterized protein</fullName>
    </submittedName>
</protein>
<feature type="signal peptide" evidence="3">
    <location>
        <begin position="1"/>
        <end position="15"/>
    </location>
</feature>
<dbReference type="PROSITE" id="PS00233">
    <property type="entry name" value="CHIT_BIND_RR_1"/>
    <property type="match status" value="1"/>
</dbReference>
<proteinExistence type="predicted"/>
<dbReference type="InterPro" id="IPR000618">
    <property type="entry name" value="Insect_cuticle"/>
</dbReference>